<accession>A0A8J3QNS3</accession>
<dbReference type="AlphaFoldDB" id="A0A8J3QNS3"/>
<dbReference type="EMBL" id="BONZ01000013">
    <property type="protein sequence ID" value="GIH12995.1"/>
    <property type="molecule type" value="Genomic_DNA"/>
</dbReference>
<gene>
    <name evidence="1" type="ORF">Raf01_11670</name>
</gene>
<protein>
    <submittedName>
        <fullName evidence="1">Uncharacterized protein</fullName>
    </submittedName>
</protein>
<name>A0A8J3QNS3_9ACTN</name>
<keyword evidence="2" id="KW-1185">Reference proteome</keyword>
<sequence length="99" mass="9708">MTLIDLDAPRTPPRGGWAPGVRPLLAVAAVVGVACIGGEPGALAPAGLSPVCEARTMPPDDASSPALAGETLLIDVKTGRTVAKIRCPSPRSGGGTVGG</sequence>
<proteinExistence type="predicted"/>
<dbReference type="RefSeq" id="WP_203916701.1">
    <property type="nucleotide sequence ID" value="NZ_BONZ01000013.1"/>
</dbReference>
<evidence type="ECO:0000313" key="2">
    <source>
        <dbReference type="Proteomes" id="UP000642748"/>
    </source>
</evidence>
<dbReference type="Proteomes" id="UP000642748">
    <property type="component" value="Unassembled WGS sequence"/>
</dbReference>
<evidence type="ECO:0000313" key="1">
    <source>
        <dbReference type="EMBL" id="GIH12995.1"/>
    </source>
</evidence>
<organism evidence="1 2">
    <name type="scientific">Rugosimonospora africana</name>
    <dbReference type="NCBI Taxonomy" id="556532"/>
    <lineage>
        <taxon>Bacteria</taxon>
        <taxon>Bacillati</taxon>
        <taxon>Actinomycetota</taxon>
        <taxon>Actinomycetes</taxon>
        <taxon>Micromonosporales</taxon>
        <taxon>Micromonosporaceae</taxon>
        <taxon>Rugosimonospora</taxon>
    </lineage>
</organism>
<reference evidence="1" key="1">
    <citation type="submission" date="2021-01" db="EMBL/GenBank/DDBJ databases">
        <title>Whole genome shotgun sequence of Rugosimonospora africana NBRC 104875.</title>
        <authorList>
            <person name="Komaki H."/>
            <person name="Tamura T."/>
        </authorList>
    </citation>
    <scope>NUCLEOTIDE SEQUENCE</scope>
    <source>
        <strain evidence="1">NBRC 104875</strain>
    </source>
</reference>
<comment type="caution">
    <text evidence="1">The sequence shown here is derived from an EMBL/GenBank/DDBJ whole genome shotgun (WGS) entry which is preliminary data.</text>
</comment>